<name>E7RPF0_9BACT</name>
<feature type="compositionally biased region" description="Polar residues" evidence="1">
    <location>
        <begin position="33"/>
        <end position="51"/>
    </location>
</feature>
<dbReference type="AlphaFoldDB" id="E7RPF0"/>
<gene>
    <name evidence="2" type="ORF">HMPREF0663_11051</name>
</gene>
<protein>
    <submittedName>
        <fullName evidence="2">Uncharacterized protein</fullName>
    </submittedName>
</protein>
<keyword evidence="3" id="KW-1185">Reference proteome</keyword>
<feature type="region of interest" description="Disordered" evidence="1">
    <location>
        <begin position="15"/>
        <end position="51"/>
    </location>
</feature>
<accession>E7RPF0</accession>
<dbReference type="Proteomes" id="UP000005580">
    <property type="component" value="Unassembled WGS sequence"/>
</dbReference>
<dbReference type="EMBL" id="AEPE02000003">
    <property type="protein sequence ID" value="EFZ37593.1"/>
    <property type="molecule type" value="Genomic_DNA"/>
</dbReference>
<feature type="compositionally biased region" description="Basic residues" evidence="1">
    <location>
        <begin position="17"/>
        <end position="28"/>
    </location>
</feature>
<dbReference type="HOGENOM" id="CLU_3102278_0_0_10"/>
<evidence type="ECO:0000313" key="2">
    <source>
        <dbReference type="EMBL" id="EFZ37593.1"/>
    </source>
</evidence>
<evidence type="ECO:0000256" key="1">
    <source>
        <dbReference type="SAM" id="MobiDB-lite"/>
    </source>
</evidence>
<proteinExistence type="predicted"/>
<reference evidence="2" key="1">
    <citation type="submission" date="2011-01" db="EMBL/GenBank/DDBJ databases">
        <authorList>
            <person name="Muzny D."/>
            <person name="Qin X."/>
            <person name="Buhay C."/>
            <person name="Dugan-Rocha S."/>
            <person name="Ding Y."/>
            <person name="Chen G."/>
            <person name="Hawes A."/>
            <person name="Holder M."/>
            <person name="Jhangiani S."/>
            <person name="Johnson A."/>
            <person name="Khan Z."/>
            <person name="Li Z."/>
            <person name="Liu W."/>
            <person name="Liu X."/>
            <person name="Perez L."/>
            <person name="Shen H."/>
            <person name="Wang Q."/>
            <person name="Watt J."/>
            <person name="Xi L."/>
            <person name="Xin Y."/>
            <person name="Zhou J."/>
            <person name="Deng J."/>
            <person name="Jiang H."/>
            <person name="Liu Y."/>
            <person name="Qu J."/>
            <person name="Song X.-Z."/>
            <person name="Zhang L."/>
            <person name="Villasana D."/>
            <person name="Johnson A."/>
            <person name="Liu J."/>
            <person name="Liyanage D."/>
            <person name="Lorensuhewa L."/>
            <person name="Robinson T."/>
            <person name="Song A."/>
            <person name="Song B.-B."/>
            <person name="Dinh H."/>
            <person name="Thornton R."/>
            <person name="Coyle M."/>
            <person name="Francisco L."/>
            <person name="Jackson L."/>
            <person name="Javaid M."/>
            <person name="Korchina V."/>
            <person name="Kovar C."/>
            <person name="Mata R."/>
            <person name="Mathew T."/>
            <person name="Ngo R."/>
            <person name="Nguyen L."/>
            <person name="Nguyen N."/>
            <person name="Okwuonu G."/>
            <person name="Ongeri F."/>
            <person name="Pham C."/>
            <person name="Simmons D."/>
            <person name="Wilczek-Boney K."/>
            <person name="Hale W."/>
            <person name="Jakkamsetti A."/>
            <person name="Pham P."/>
            <person name="Ruth R."/>
            <person name="San Lucas F."/>
            <person name="Warren J."/>
            <person name="Zhang J."/>
            <person name="Zhao Z."/>
            <person name="Zhou C."/>
            <person name="Zhu D."/>
            <person name="Lee S."/>
            <person name="Bess C."/>
            <person name="Blankenburg K."/>
            <person name="Forbes L."/>
            <person name="Fu Q."/>
            <person name="Gubbala S."/>
            <person name="Hirani K."/>
            <person name="Jayaseelan J.C."/>
            <person name="Lara F."/>
            <person name="Munidasa M."/>
            <person name="Palculict T."/>
            <person name="Patil S."/>
            <person name="Pu L.-L."/>
            <person name="Saada N."/>
            <person name="Tang L."/>
            <person name="Weissenberger G."/>
            <person name="Zhu Y."/>
            <person name="Hemphill L."/>
            <person name="Shang Y."/>
            <person name="Youmans B."/>
            <person name="Ayvaz T."/>
            <person name="Ross M."/>
            <person name="Santibanez J."/>
            <person name="Aqrawi P."/>
            <person name="Gross S."/>
            <person name="Joshi V."/>
            <person name="Fowler G."/>
            <person name="Nazareth L."/>
            <person name="Reid J."/>
            <person name="Worley K."/>
            <person name="Petrosino J."/>
            <person name="Highlander S."/>
            <person name="Gibbs R."/>
        </authorList>
    </citation>
    <scope>NUCLEOTIDE SEQUENCE [LARGE SCALE GENOMIC DNA]</scope>
    <source>
        <strain evidence="2">ATCC 33269</strain>
    </source>
</reference>
<evidence type="ECO:0000313" key="3">
    <source>
        <dbReference type="Proteomes" id="UP000005580"/>
    </source>
</evidence>
<sequence>MGKEGITELQKQIINQRHSKQTRSRGSHAIHLSPQNNKPTVEKTNAFSTAN</sequence>
<organism evidence="2 3">
    <name type="scientific">Hoylesella oralis ATCC 33269</name>
    <dbReference type="NCBI Taxonomy" id="873533"/>
    <lineage>
        <taxon>Bacteria</taxon>
        <taxon>Pseudomonadati</taxon>
        <taxon>Bacteroidota</taxon>
        <taxon>Bacteroidia</taxon>
        <taxon>Bacteroidales</taxon>
        <taxon>Prevotellaceae</taxon>
        <taxon>Hoylesella</taxon>
    </lineage>
</organism>
<comment type="caution">
    <text evidence="2">The sequence shown here is derived from an EMBL/GenBank/DDBJ whole genome shotgun (WGS) entry which is preliminary data.</text>
</comment>